<dbReference type="PANTHER" id="PTHR43364:SF6">
    <property type="entry name" value="OXIDOREDUCTASE-RELATED"/>
    <property type="match status" value="1"/>
</dbReference>
<evidence type="ECO:0000259" key="1">
    <source>
        <dbReference type="Pfam" id="PF00248"/>
    </source>
</evidence>
<proteinExistence type="predicted"/>
<dbReference type="RefSeq" id="WP_212010135.1">
    <property type="nucleotide sequence ID" value="NZ_JAAFYZ010000051.1"/>
</dbReference>
<dbReference type="InterPro" id="IPR036812">
    <property type="entry name" value="NAD(P)_OxRdtase_dom_sf"/>
</dbReference>
<dbReference type="Gene3D" id="3.20.20.100">
    <property type="entry name" value="NADP-dependent oxidoreductase domain"/>
    <property type="match status" value="1"/>
</dbReference>
<dbReference type="Proteomes" id="UP000730482">
    <property type="component" value="Unassembled WGS sequence"/>
</dbReference>
<feature type="domain" description="NADP-dependent oxidoreductase" evidence="1">
    <location>
        <begin position="14"/>
        <end position="310"/>
    </location>
</feature>
<dbReference type="InterPro" id="IPR050523">
    <property type="entry name" value="AKR_Detox_Biosynth"/>
</dbReference>
<protein>
    <submittedName>
        <fullName evidence="2">Aldo/keto reductase</fullName>
    </submittedName>
</protein>
<accession>A0ABS5KRD8</accession>
<evidence type="ECO:0000313" key="2">
    <source>
        <dbReference type="EMBL" id="MBS2548560.1"/>
    </source>
</evidence>
<dbReference type="PANTHER" id="PTHR43364">
    <property type="entry name" value="NADH-SPECIFIC METHYLGLYOXAL REDUCTASE-RELATED"/>
    <property type="match status" value="1"/>
</dbReference>
<sequence>MNTTPDIFTGLLPVALGGNVFGWTADETESFAILDAFTEAGGTFVDTADGYSAWAEGNNGGESETIIGTWLHRRANRDRILLATKAGANPPLTGLAPTTVRTALDRSLKRLRVDHVDVFFSHRDDPTRPVEEIVTALDALVRAGKARHLGASNITPARLTACLDFAHRENLAAYEVLQPHYNLIHRDPYESESAAVAAAYNLAVTPYAALASGLLTGKYPMDTTPAPGARSTRVSAYLADPRSRPTLEALIKVAETHDAQPSTVALAWLAAQPGVTAAIASASRADQVGPLLAAGCLPLSPGDMRVLTQAWPSSAP</sequence>
<name>A0ABS5KRD8_9ACTN</name>
<dbReference type="InterPro" id="IPR023210">
    <property type="entry name" value="NADP_OxRdtase_dom"/>
</dbReference>
<gene>
    <name evidence="2" type="ORF">KGQ19_16965</name>
</gene>
<keyword evidence="3" id="KW-1185">Reference proteome</keyword>
<comment type="caution">
    <text evidence="2">The sequence shown here is derived from an EMBL/GenBank/DDBJ whole genome shotgun (WGS) entry which is preliminary data.</text>
</comment>
<organism evidence="2 3">
    <name type="scientific">Catenulispora pinistramenti</name>
    <dbReference type="NCBI Taxonomy" id="2705254"/>
    <lineage>
        <taxon>Bacteria</taxon>
        <taxon>Bacillati</taxon>
        <taxon>Actinomycetota</taxon>
        <taxon>Actinomycetes</taxon>
        <taxon>Catenulisporales</taxon>
        <taxon>Catenulisporaceae</taxon>
        <taxon>Catenulispora</taxon>
    </lineage>
</organism>
<dbReference type="SUPFAM" id="SSF51430">
    <property type="entry name" value="NAD(P)-linked oxidoreductase"/>
    <property type="match status" value="1"/>
</dbReference>
<evidence type="ECO:0000313" key="3">
    <source>
        <dbReference type="Proteomes" id="UP000730482"/>
    </source>
</evidence>
<reference evidence="2 3" key="1">
    <citation type="submission" date="2020-02" db="EMBL/GenBank/DDBJ databases">
        <title>Acidophilic actinobacteria isolated from forest soil.</title>
        <authorList>
            <person name="Golinska P."/>
        </authorList>
    </citation>
    <scope>NUCLEOTIDE SEQUENCE [LARGE SCALE GENOMIC DNA]</scope>
    <source>
        <strain evidence="2 3">NL8</strain>
    </source>
</reference>
<dbReference type="Pfam" id="PF00248">
    <property type="entry name" value="Aldo_ket_red"/>
    <property type="match status" value="1"/>
</dbReference>
<dbReference type="EMBL" id="JAAFYZ010000051">
    <property type="protein sequence ID" value="MBS2548560.1"/>
    <property type="molecule type" value="Genomic_DNA"/>
</dbReference>